<organism evidence="2 3">
    <name type="scientific">Faecalibacillus intestinalis</name>
    <dbReference type="NCBI Taxonomy" id="1982626"/>
    <lineage>
        <taxon>Bacteria</taxon>
        <taxon>Bacillati</taxon>
        <taxon>Bacillota</taxon>
        <taxon>Erysipelotrichia</taxon>
        <taxon>Erysipelotrichales</taxon>
        <taxon>Coprobacillaceae</taxon>
        <taxon>Faecalibacillus</taxon>
    </lineage>
</organism>
<evidence type="ECO:0000313" key="3">
    <source>
        <dbReference type="Proteomes" id="UP000593842"/>
    </source>
</evidence>
<keyword evidence="1" id="KW-0175">Coiled coil</keyword>
<dbReference type="KEGG" id="fit:Fi14EGH31_11810"/>
<sequence>MKRLKIIIIILLLLNICLLAKNTQYRSQIIEKDNRIEKLKQENLKYQYQIEKMNEQWGVYSK</sequence>
<proteinExistence type="predicted"/>
<dbReference type="AlphaFoldDB" id="A0A7I8DXV3"/>
<evidence type="ECO:0000313" key="2">
    <source>
        <dbReference type="EMBL" id="BCL57469.1"/>
    </source>
</evidence>
<accession>A0A7I8DXV3</accession>
<evidence type="ECO:0000256" key="1">
    <source>
        <dbReference type="SAM" id="Coils"/>
    </source>
</evidence>
<dbReference type="GeneID" id="70579615"/>
<dbReference type="Proteomes" id="UP000593842">
    <property type="component" value="Chromosome"/>
</dbReference>
<gene>
    <name evidence="2" type="ORF">Fi14EGH31_11810</name>
</gene>
<feature type="coiled-coil region" evidence="1">
    <location>
        <begin position="22"/>
        <end position="56"/>
    </location>
</feature>
<protein>
    <submittedName>
        <fullName evidence="2">Uncharacterized protein</fullName>
    </submittedName>
</protein>
<reference evidence="3" key="1">
    <citation type="submission" date="2020-09" db="EMBL/GenBank/DDBJ databases">
        <title>Complete genome sequencing of Faecalibacillus intestinalis strain 14EGH31.</title>
        <authorList>
            <person name="Sakamoto M."/>
            <person name="Murakami T."/>
            <person name="Mori H."/>
        </authorList>
    </citation>
    <scope>NUCLEOTIDE SEQUENCE [LARGE SCALE GENOMIC DNA]</scope>
    <source>
        <strain evidence="3">14EGH31</strain>
    </source>
</reference>
<name>A0A7I8DXV3_9FIRM</name>
<dbReference type="EMBL" id="AP024085">
    <property type="protein sequence ID" value="BCL57469.1"/>
    <property type="molecule type" value="Genomic_DNA"/>
</dbReference>
<dbReference type="RefSeq" id="WP_200765256.1">
    <property type="nucleotide sequence ID" value="NZ_AP024085.1"/>
</dbReference>